<dbReference type="EMBL" id="JAQFWP010000001">
    <property type="protein sequence ID" value="MDA2802989.1"/>
    <property type="molecule type" value="Genomic_DNA"/>
</dbReference>
<dbReference type="RefSeq" id="WP_270674951.1">
    <property type="nucleotide sequence ID" value="NZ_JAQFWP010000001.1"/>
</dbReference>
<gene>
    <name evidence="3" type="ORF">O4U47_00570</name>
</gene>
<comment type="caution">
    <text evidence="3">The sequence shown here is derived from an EMBL/GenBank/DDBJ whole genome shotgun (WGS) entry which is preliminary data.</text>
</comment>
<name>A0ABT4TE49_9ACTN</name>
<dbReference type="Pfam" id="PF13472">
    <property type="entry name" value="Lipase_GDSL_2"/>
    <property type="match status" value="1"/>
</dbReference>
<dbReference type="PANTHER" id="PTHR43784">
    <property type="entry name" value="GDSL-LIKE LIPASE/ACYLHYDROLASE, PUTATIVE (AFU_ORTHOLOGUE AFUA_2G00820)-RELATED"/>
    <property type="match status" value="1"/>
</dbReference>
<feature type="domain" description="SGNH hydrolase-type esterase" evidence="2">
    <location>
        <begin position="15"/>
        <end position="193"/>
    </location>
</feature>
<reference evidence="3" key="1">
    <citation type="submission" date="2023-01" db="EMBL/GenBank/DDBJ databases">
        <title>Draft genome sequence of Nocardiopsis sp. LSu2-4 isolated from halophytes.</title>
        <authorList>
            <person name="Duangmal K."/>
            <person name="Chantavorakit T."/>
        </authorList>
    </citation>
    <scope>NUCLEOTIDE SEQUENCE</scope>
    <source>
        <strain evidence="3">LSu2-4</strain>
    </source>
</reference>
<dbReference type="InterPro" id="IPR013830">
    <property type="entry name" value="SGNH_hydro"/>
</dbReference>
<sequence length="277" mass="30862">MSGLDTGQDIISYVALGDSFTEGLDDPYPDSDRTPDGRFRGWADRLAEHLAAAVPEVRYANLAVRGKLIRQIVRDQLPRAVELRPDLVTLCAGGNDIIRPGSDPDQVAEVFEGAVQRLRATGAHVVVFTGMDTGFQPVMRHLRGKVATYNMHVRAVADRHGCTVVDLWAMRMLQDPRGWSWDRLHLSPEGHRRLALRTAELIGLAVESGWDAPWPPEPPKDWRSARQEDLHWAREFLVPWIGRRLTGRSSGDGLSPKRPDLEPLRCGGRGSASSRRS</sequence>
<evidence type="ECO:0000313" key="3">
    <source>
        <dbReference type="EMBL" id="MDA2802989.1"/>
    </source>
</evidence>
<dbReference type="Gene3D" id="3.40.50.1110">
    <property type="entry name" value="SGNH hydrolase"/>
    <property type="match status" value="1"/>
</dbReference>
<keyword evidence="4" id="KW-1185">Reference proteome</keyword>
<dbReference type="InterPro" id="IPR053140">
    <property type="entry name" value="GDSL_Rv0518-like"/>
</dbReference>
<feature type="region of interest" description="Disordered" evidence="1">
    <location>
        <begin position="245"/>
        <end position="277"/>
    </location>
</feature>
<organism evidence="3 4">
    <name type="scientific">Nocardiopsis suaedae</name>
    <dbReference type="NCBI Taxonomy" id="3018444"/>
    <lineage>
        <taxon>Bacteria</taxon>
        <taxon>Bacillati</taxon>
        <taxon>Actinomycetota</taxon>
        <taxon>Actinomycetes</taxon>
        <taxon>Streptosporangiales</taxon>
        <taxon>Nocardiopsidaceae</taxon>
        <taxon>Nocardiopsis</taxon>
    </lineage>
</organism>
<evidence type="ECO:0000256" key="1">
    <source>
        <dbReference type="SAM" id="MobiDB-lite"/>
    </source>
</evidence>
<dbReference type="PANTHER" id="PTHR43784:SF2">
    <property type="entry name" value="GDSL-LIKE LIPASE_ACYLHYDROLASE, PUTATIVE (AFU_ORTHOLOGUE AFUA_2G00820)-RELATED"/>
    <property type="match status" value="1"/>
</dbReference>
<dbReference type="GO" id="GO:0016787">
    <property type="term" value="F:hydrolase activity"/>
    <property type="evidence" value="ECO:0007669"/>
    <property type="project" value="UniProtKB-KW"/>
</dbReference>
<proteinExistence type="predicted"/>
<evidence type="ECO:0000313" key="4">
    <source>
        <dbReference type="Proteomes" id="UP001165685"/>
    </source>
</evidence>
<evidence type="ECO:0000259" key="2">
    <source>
        <dbReference type="Pfam" id="PF13472"/>
    </source>
</evidence>
<dbReference type="CDD" id="cd01832">
    <property type="entry name" value="SGNH_hydrolase_like_1"/>
    <property type="match status" value="1"/>
</dbReference>
<protein>
    <submittedName>
        <fullName evidence="3">SGNH/GDSL hydrolase family protein</fullName>
    </submittedName>
</protein>
<dbReference type="SUPFAM" id="SSF52266">
    <property type="entry name" value="SGNH hydrolase"/>
    <property type="match status" value="1"/>
</dbReference>
<keyword evidence="3" id="KW-0378">Hydrolase</keyword>
<dbReference type="InterPro" id="IPR036514">
    <property type="entry name" value="SGNH_hydro_sf"/>
</dbReference>
<dbReference type="Proteomes" id="UP001165685">
    <property type="component" value="Unassembled WGS sequence"/>
</dbReference>
<accession>A0ABT4TE49</accession>